<comment type="caution">
    <text evidence="7">The sequence shown here is derived from an EMBL/GenBank/DDBJ whole genome shotgun (WGS) entry which is preliminary data.</text>
</comment>
<evidence type="ECO:0000256" key="3">
    <source>
        <dbReference type="ARBA" id="ARBA00022989"/>
    </source>
</evidence>
<organism evidence="7 8">
    <name type="scientific">Silvibacterium bohemicum</name>
    <dbReference type="NCBI Taxonomy" id="1577686"/>
    <lineage>
        <taxon>Bacteria</taxon>
        <taxon>Pseudomonadati</taxon>
        <taxon>Acidobacteriota</taxon>
        <taxon>Terriglobia</taxon>
        <taxon>Terriglobales</taxon>
        <taxon>Acidobacteriaceae</taxon>
        <taxon>Silvibacterium</taxon>
    </lineage>
</organism>
<dbReference type="PROSITE" id="PS52015">
    <property type="entry name" value="TONB_CTD"/>
    <property type="match status" value="1"/>
</dbReference>
<sequence>MNHSSFGLLPEPKGRLGSFGVSMIVNVAIGALLLLFAAARIHQVKMEKYNSATLIFPVEQPKPYVPPPPPKVRIVAPPPVIEPPKPKIETPKVIEPPKMAEVTVPTPPMPKIAPAPPKAVAPPPQPKVGVFNSPTPTVVANNTAAPTPKMGGFGDPVGVRPNADANKPATIAAVGSFAGTPGTSEGAGAARKGSVQGVAFGSGVANGVAGGKDTRATVASAGFSNGMVGGAGRPGTTGAVAQSGFAGTGFGQATPRPMAQQAAASTPIVVISKPRAAYTSEARQLKIEGDVTLQVKFTAEGQVQVLQILNGLGHGLDEQAKVVAQGIRFKPAMKDGHAIDEVTVIRVSFQLA</sequence>
<dbReference type="InterPro" id="IPR037682">
    <property type="entry name" value="TonB_C"/>
</dbReference>
<evidence type="ECO:0000256" key="2">
    <source>
        <dbReference type="ARBA" id="ARBA00022692"/>
    </source>
</evidence>
<name>A0A841JTC4_9BACT</name>
<proteinExistence type="predicted"/>
<evidence type="ECO:0000313" key="8">
    <source>
        <dbReference type="Proteomes" id="UP000538666"/>
    </source>
</evidence>
<evidence type="ECO:0000259" key="6">
    <source>
        <dbReference type="PROSITE" id="PS52015"/>
    </source>
</evidence>
<keyword evidence="3 5" id="KW-1133">Transmembrane helix</keyword>
<dbReference type="NCBIfam" id="TIGR01352">
    <property type="entry name" value="tonB_Cterm"/>
    <property type="match status" value="1"/>
</dbReference>
<dbReference type="InterPro" id="IPR006260">
    <property type="entry name" value="TonB/TolA_C"/>
</dbReference>
<dbReference type="Gene3D" id="3.30.1150.10">
    <property type="match status" value="1"/>
</dbReference>
<dbReference type="GO" id="GO:0055085">
    <property type="term" value="P:transmembrane transport"/>
    <property type="evidence" value="ECO:0007669"/>
    <property type="project" value="InterPro"/>
</dbReference>
<evidence type="ECO:0000256" key="1">
    <source>
        <dbReference type="ARBA" id="ARBA00004167"/>
    </source>
</evidence>
<dbReference type="EMBL" id="JACHEK010000001">
    <property type="protein sequence ID" value="MBB6142201.1"/>
    <property type="molecule type" value="Genomic_DNA"/>
</dbReference>
<evidence type="ECO:0000256" key="5">
    <source>
        <dbReference type="SAM" id="Phobius"/>
    </source>
</evidence>
<feature type="domain" description="TonB C-terminal" evidence="6">
    <location>
        <begin position="263"/>
        <end position="352"/>
    </location>
</feature>
<feature type="transmembrane region" description="Helical" evidence="5">
    <location>
        <begin position="20"/>
        <end position="39"/>
    </location>
</feature>
<dbReference type="Pfam" id="PF03544">
    <property type="entry name" value="TonB_C"/>
    <property type="match status" value="1"/>
</dbReference>
<dbReference type="Proteomes" id="UP000538666">
    <property type="component" value="Unassembled WGS sequence"/>
</dbReference>
<evidence type="ECO:0000313" key="7">
    <source>
        <dbReference type="EMBL" id="MBB6142201.1"/>
    </source>
</evidence>
<keyword evidence="4 5" id="KW-0472">Membrane</keyword>
<dbReference type="GO" id="GO:0016020">
    <property type="term" value="C:membrane"/>
    <property type="evidence" value="ECO:0007669"/>
    <property type="project" value="UniProtKB-SubCell"/>
</dbReference>
<reference evidence="7 8" key="1">
    <citation type="submission" date="2020-08" db="EMBL/GenBank/DDBJ databases">
        <title>Genomic Encyclopedia of Type Strains, Phase IV (KMG-IV): sequencing the most valuable type-strain genomes for metagenomic binning, comparative biology and taxonomic classification.</title>
        <authorList>
            <person name="Goeker M."/>
        </authorList>
    </citation>
    <scope>NUCLEOTIDE SEQUENCE [LARGE SCALE GENOMIC DNA]</scope>
    <source>
        <strain evidence="7 8">DSM 103733</strain>
    </source>
</reference>
<keyword evidence="2 5" id="KW-0812">Transmembrane</keyword>
<comment type="subcellular location">
    <subcellularLocation>
        <location evidence="1">Membrane</location>
        <topology evidence="1">Single-pass membrane protein</topology>
    </subcellularLocation>
</comment>
<protein>
    <submittedName>
        <fullName evidence="7">TonB family protein</fullName>
    </submittedName>
</protein>
<dbReference type="AlphaFoldDB" id="A0A841JTC4"/>
<evidence type="ECO:0000256" key="4">
    <source>
        <dbReference type="ARBA" id="ARBA00023136"/>
    </source>
</evidence>
<accession>A0A841JTC4</accession>
<keyword evidence="8" id="KW-1185">Reference proteome</keyword>
<gene>
    <name evidence="7" type="ORF">HNQ77_000139</name>
</gene>
<dbReference type="SUPFAM" id="SSF74653">
    <property type="entry name" value="TolA/TonB C-terminal domain"/>
    <property type="match status" value="1"/>
</dbReference>